<evidence type="ECO:0000313" key="1">
    <source>
        <dbReference type="EMBL" id="KLV23914.1"/>
    </source>
</evidence>
<sequence>MNKNTFSLHKQKKYQHHINFIHNELRKYRTIDIPNRTIVIKNQDLEDWIVEELSHEKVDDIIVLLEHAKKRASSVKPIFQVIATSLLKNT</sequence>
<gene>
    <name evidence="1" type="ORF">ABW02_18635</name>
</gene>
<dbReference type="EMBL" id="LDPH01000023">
    <property type="protein sequence ID" value="KLV23914.1"/>
    <property type="molecule type" value="Genomic_DNA"/>
</dbReference>
<dbReference type="PATRIC" id="fig|1397.4.peg.2442"/>
<proteinExistence type="predicted"/>
<protein>
    <submittedName>
        <fullName evidence="1">Uncharacterized protein</fullName>
    </submittedName>
</protein>
<name>A0A0J1ID46_NIACI</name>
<comment type="caution">
    <text evidence="1">The sequence shown here is derived from an EMBL/GenBank/DDBJ whole genome shotgun (WGS) entry which is preliminary data.</text>
</comment>
<keyword evidence="2" id="KW-1185">Reference proteome</keyword>
<dbReference type="OrthoDB" id="2938581at2"/>
<reference evidence="1 2" key="1">
    <citation type="submission" date="2015-05" db="EMBL/GenBank/DDBJ databases">
        <title>Whole genome sequence and identification of bacterial endophytes from Costus igneus.</title>
        <authorList>
            <person name="Lee Y.P."/>
            <person name="Gan H.M."/>
            <person name="Eng W."/>
            <person name="Wheatley M.S."/>
            <person name="Caraballo A."/>
            <person name="Polter S."/>
            <person name="Savka M.A."/>
            <person name="Hudson A.O."/>
        </authorList>
    </citation>
    <scope>NUCLEOTIDE SEQUENCE [LARGE SCALE GENOMIC DNA]</scope>
    <source>
        <strain evidence="1 2">RIT379</strain>
    </source>
</reference>
<evidence type="ECO:0000313" key="2">
    <source>
        <dbReference type="Proteomes" id="UP000036045"/>
    </source>
</evidence>
<accession>A0A0J1ID46</accession>
<dbReference type="AlphaFoldDB" id="A0A0J1ID46"/>
<dbReference type="Proteomes" id="UP000036045">
    <property type="component" value="Unassembled WGS sequence"/>
</dbReference>
<organism evidence="1 2">
    <name type="scientific">Niallia circulans</name>
    <name type="common">Bacillus circulans</name>
    <dbReference type="NCBI Taxonomy" id="1397"/>
    <lineage>
        <taxon>Bacteria</taxon>
        <taxon>Bacillati</taxon>
        <taxon>Bacillota</taxon>
        <taxon>Bacilli</taxon>
        <taxon>Bacillales</taxon>
        <taxon>Bacillaceae</taxon>
        <taxon>Niallia</taxon>
    </lineage>
</organism>